<evidence type="ECO:0000256" key="2">
    <source>
        <dbReference type="ARBA" id="ARBA00022692"/>
    </source>
</evidence>
<organism evidence="7 8">
    <name type="scientific">Emticicia agri</name>
    <dbReference type="NCBI Taxonomy" id="2492393"/>
    <lineage>
        <taxon>Bacteria</taxon>
        <taxon>Pseudomonadati</taxon>
        <taxon>Bacteroidota</taxon>
        <taxon>Cytophagia</taxon>
        <taxon>Cytophagales</taxon>
        <taxon>Leadbetterellaceae</taxon>
        <taxon>Emticicia</taxon>
    </lineage>
</organism>
<dbReference type="SMART" id="SM00530">
    <property type="entry name" value="HTH_XRE"/>
    <property type="match status" value="1"/>
</dbReference>
<dbReference type="Pfam" id="PF12697">
    <property type="entry name" value="Abhydrolase_6"/>
    <property type="match status" value="1"/>
</dbReference>
<keyword evidence="8" id="KW-1185">Reference proteome</keyword>
<evidence type="ECO:0000256" key="5">
    <source>
        <dbReference type="SAM" id="Phobius"/>
    </source>
</evidence>
<dbReference type="RefSeq" id="WP_130023826.1">
    <property type="nucleotide sequence ID" value="NZ_SEWF01000060.1"/>
</dbReference>
<dbReference type="Proteomes" id="UP000293162">
    <property type="component" value="Unassembled WGS sequence"/>
</dbReference>
<dbReference type="InterPro" id="IPR001387">
    <property type="entry name" value="Cro/C1-type_HTH"/>
</dbReference>
<name>A0A4Q5LTQ1_9BACT</name>
<accession>A0A4Q5LTQ1</accession>
<dbReference type="InterPro" id="IPR029058">
    <property type="entry name" value="AB_hydrolase_fold"/>
</dbReference>
<dbReference type="AlphaFoldDB" id="A0A4Q5LTQ1"/>
<comment type="caution">
    <text evidence="7">The sequence shown here is derived from an EMBL/GenBank/DDBJ whole genome shotgun (WGS) entry which is preliminary data.</text>
</comment>
<dbReference type="Gene3D" id="3.40.50.1820">
    <property type="entry name" value="alpha/beta hydrolase"/>
    <property type="match status" value="1"/>
</dbReference>
<evidence type="ECO:0000259" key="6">
    <source>
        <dbReference type="PROSITE" id="PS50943"/>
    </source>
</evidence>
<dbReference type="PROSITE" id="PS50943">
    <property type="entry name" value="HTH_CROC1"/>
    <property type="match status" value="1"/>
</dbReference>
<dbReference type="SUPFAM" id="SSF47413">
    <property type="entry name" value="lambda repressor-like DNA-binding domains"/>
    <property type="match status" value="1"/>
</dbReference>
<feature type="transmembrane region" description="Helical" evidence="5">
    <location>
        <begin position="124"/>
        <end position="143"/>
    </location>
</feature>
<dbReference type="PANTHER" id="PTHR43139:SF52">
    <property type="entry name" value="SI:DKEY-122A22.2"/>
    <property type="match status" value="1"/>
</dbReference>
<keyword evidence="4 5" id="KW-0472">Membrane</keyword>
<evidence type="ECO:0000256" key="3">
    <source>
        <dbReference type="ARBA" id="ARBA00022989"/>
    </source>
</evidence>
<dbReference type="Pfam" id="PF09685">
    <property type="entry name" value="MamF_MmsF"/>
    <property type="match status" value="1"/>
</dbReference>
<dbReference type="Gene3D" id="1.10.260.40">
    <property type="entry name" value="lambda repressor-like DNA-binding domains"/>
    <property type="match status" value="1"/>
</dbReference>
<feature type="transmembrane region" description="Helical" evidence="5">
    <location>
        <begin position="155"/>
        <end position="178"/>
    </location>
</feature>
<feature type="transmembrane region" description="Helical" evidence="5">
    <location>
        <begin position="79"/>
        <end position="103"/>
    </location>
</feature>
<comment type="subcellular location">
    <subcellularLocation>
        <location evidence="1">Membrane</location>
        <topology evidence="1">Multi-pass membrane protein</topology>
    </subcellularLocation>
</comment>
<keyword evidence="7" id="KW-0378">Hydrolase</keyword>
<reference evidence="7 8" key="1">
    <citation type="submission" date="2019-02" db="EMBL/GenBank/DDBJ databases">
        <title>Bacterial novel species Emticicia sp. 17J42-9 isolated from soil.</title>
        <authorList>
            <person name="Jung H.-Y."/>
        </authorList>
    </citation>
    <scope>NUCLEOTIDE SEQUENCE [LARGE SCALE GENOMIC DNA]</scope>
    <source>
        <strain evidence="7 8">17J42-9</strain>
    </source>
</reference>
<evidence type="ECO:0000313" key="8">
    <source>
        <dbReference type="Proteomes" id="UP000293162"/>
    </source>
</evidence>
<keyword evidence="3 5" id="KW-1133">Transmembrane helix</keyword>
<feature type="transmembrane region" description="Helical" evidence="5">
    <location>
        <begin position="198"/>
        <end position="218"/>
    </location>
</feature>
<dbReference type="OrthoDB" id="1357763at2"/>
<dbReference type="GO" id="GO:0003677">
    <property type="term" value="F:DNA binding"/>
    <property type="evidence" value="ECO:0007669"/>
    <property type="project" value="InterPro"/>
</dbReference>
<proteinExistence type="predicted"/>
<dbReference type="InterPro" id="IPR000073">
    <property type="entry name" value="AB_hydrolase_1"/>
</dbReference>
<dbReference type="PANTHER" id="PTHR43139">
    <property type="entry name" value="SI:DKEY-122A22.2"/>
    <property type="match status" value="1"/>
</dbReference>
<protein>
    <submittedName>
        <fullName evidence="7">Alpha/beta fold hydrolase</fullName>
    </submittedName>
</protein>
<keyword evidence="2 5" id="KW-0812">Transmembrane</keyword>
<dbReference type="InterPro" id="IPR052370">
    <property type="entry name" value="Meta-cleavage_hydrolase"/>
</dbReference>
<evidence type="ECO:0000256" key="1">
    <source>
        <dbReference type="ARBA" id="ARBA00004141"/>
    </source>
</evidence>
<feature type="domain" description="HTH cro/C1-type" evidence="6">
    <location>
        <begin position="7"/>
        <end position="61"/>
    </location>
</feature>
<sequence>MTIAKKILNLRKSQGLSQEELADKASINLRTLQRIEQGHTEPRGLTLRLIANALGQSPEDLLSLSTSLDLKEDPTFLQILNLSALSIWLIPFGNLILPFFLWWRYRDTIVGVRKVGRQLIRFQIIWTCLLYGILAITLAISLIRPEGMSPFFPVYLLLGAGFLFLTNTVLIIIASFQLRNGRQPFYTKIFLSSNPSELTIKIAFLILFGFSLSSTTIAQTKESPRPLGQLVDIGGWRMHLFGQGSQHTQGPSVILEAGSGDFSFDWALVQAKVAAFAKVYSYDRAGSAWSELGPHPHTMQQNVYNLHMLLHKAQVPKPYVLVGASLGGLLVRLYEQTYPDEVAGLVLVDGGTEYGRYFINGKMQSPEKDAKGEPIPPIKTTATPEDNHLARTPEAIKAIGDALNKMGLPAKQVHGSFAQLPDSIQQIRLWALGNYEYYAASDNTFLMEELLQLMQARTRNPQSLGNKPLIVITRGRPFSNDTEAEEQKRLQDQKDLTKLSGNSKQVIAHNSGHHIQLDEPEIVVEAIREVVNKSK</sequence>
<dbReference type="InterPro" id="IPR019109">
    <property type="entry name" value="MamF_MmsF"/>
</dbReference>
<evidence type="ECO:0000313" key="7">
    <source>
        <dbReference type="EMBL" id="RYU93016.1"/>
    </source>
</evidence>
<dbReference type="CDD" id="cd00093">
    <property type="entry name" value="HTH_XRE"/>
    <property type="match status" value="1"/>
</dbReference>
<dbReference type="SUPFAM" id="SSF53474">
    <property type="entry name" value="alpha/beta-Hydrolases"/>
    <property type="match status" value="1"/>
</dbReference>
<evidence type="ECO:0000256" key="4">
    <source>
        <dbReference type="ARBA" id="ARBA00023136"/>
    </source>
</evidence>
<dbReference type="Pfam" id="PF01381">
    <property type="entry name" value="HTH_3"/>
    <property type="match status" value="1"/>
</dbReference>
<dbReference type="InterPro" id="IPR010982">
    <property type="entry name" value="Lambda_DNA-bd_dom_sf"/>
</dbReference>
<gene>
    <name evidence="7" type="ORF">EWM59_24185</name>
</gene>
<dbReference type="GO" id="GO:0016787">
    <property type="term" value="F:hydrolase activity"/>
    <property type="evidence" value="ECO:0007669"/>
    <property type="project" value="UniProtKB-KW"/>
</dbReference>
<dbReference type="EMBL" id="SEWF01000060">
    <property type="protein sequence ID" value="RYU93016.1"/>
    <property type="molecule type" value="Genomic_DNA"/>
</dbReference>